<dbReference type="EMBL" id="KB909008">
    <property type="protein sequence ID" value="EOB13226.1"/>
    <property type="molecule type" value="Genomic_DNA"/>
</dbReference>
<dbReference type="HOGENOM" id="CLU_2027379_0_0_1"/>
<keyword evidence="3" id="KW-1185">Reference proteome</keyword>
<keyword evidence="1" id="KW-1133">Transmembrane helix</keyword>
<sequence>MVKLKNYVEIMIFLYALFIFCAVPQRLIRPGTVIVGKTTCKYTKKLVEWMKTEGRPFTIEYIDNDKELNNYIVDEHKGGIPIVFENGVYQGTGKEYMNKLKENVGQPVVAQPVIGGSPPIPSLVQPLTNQNNFLKPIG</sequence>
<dbReference type="SUPFAM" id="SSF52833">
    <property type="entry name" value="Thioredoxin-like"/>
    <property type="match status" value="1"/>
</dbReference>
<dbReference type="Proteomes" id="UP000016927">
    <property type="component" value="Unassembled WGS sequence"/>
</dbReference>
<evidence type="ECO:0000256" key="1">
    <source>
        <dbReference type="SAM" id="Phobius"/>
    </source>
</evidence>
<keyword evidence="1" id="KW-0472">Membrane</keyword>
<reference evidence="2 3" key="1">
    <citation type="journal article" date="2013" name="BMC Genomics">
        <title>Comparative genomics of parasitic silkworm microsporidia reveal an association between genome expansion and host adaptation.</title>
        <authorList>
            <person name="Pan G."/>
            <person name="Xu J."/>
            <person name="Li T."/>
            <person name="Xia Q."/>
            <person name="Liu S.L."/>
            <person name="Zhang G."/>
            <person name="Li S."/>
            <person name="Li C."/>
            <person name="Liu H."/>
            <person name="Yang L."/>
            <person name="Liu T."/>
            <person name="Zhang X."/>
            <person name="Wu Z."/>
            <person name="Fan W."/>
            <person name="Dang X."/>
            <person name="Xiang H."/>
            <person name="Tao M."/>
            <person name="Li Y."/>
            <person name="Hu J."/>
            <person name="Li Z."/>
            <person name="Lin L."/>
            <person name="Luo J."/>
            <person name="Geng L."/>
            <person name="Wang L."/>
            <person name="Long M."/>
            <person name="Wan Y."/>
            <person name="He N."/>
            <person name="Zhang Z."/>
            <person name="Lu C."/>
            <person name="Keeling P.J."/>
            <person name="Wang J."/>
            <person name="Xiang Z."/>
            <person name="Zhou Z."/>
        </authorList>
    </citation>
    <scope>NUCLEOTIDE SEQUENCE [LARGE SCALE GENOMIC DNA]</scope>
    <source>
        <strain evidence="3">CQ1 / CVCC 102059</strain>
    </source>
</reference>
<gene>
    <name evidence="2" type="ORF">NBO_100g0001</name>
</gene>
<keyword evidence="1" id="KW-0812">Transmembrane</keyword>
<dbReference type="AlphaFoldDB" id="R0KR60"/>
<dbReference type="OrthoDB" id="2200753at2759"/>
<organism evidence="2 3">
    <name type="scientific">Nosema bombycis (strain CQ1 / CVCC 102059)</name>
    <name type="common">Microsporidian parasite</name>
    <name type="synonym">Pebrine of silkworm</name>
    <dbReference type="NCBI Taxonomy" id="578461"/>
    <lineage>
        <taxon>Eukaryota</taxon>
        <taxon>Fungi</taxon>
        <taxon>Fungi incertae sedis</taxon>
        <taxon>Microsporidia</taxon>
        <taxon>Nosematidae</taxon>
        <taxon>Nosema</taxon>
    </lineage>
</organism>
<accession>R0KR60</accession>
<proteinExistence type="predicted"/>
<evidence type="ECO:0000313" key="2">
    <source>
        <dbReference type="EMBL" id="EOB13226.1"/>
    </source>
</evidence>
<name>R0KR60_NOSB1</name>
<evidence type="ECO:0008006" key="4">
    <source>
        <dbReference type="Google" id="ProtNLM"/>
    </source>
</evidence>
<dbReference type="InterPro" id="IPR036249">
    <property type="entry name" value="Thioredoxin-like_sf"/>
</dbReference>
<protein>
    <recommendedName>
        <fullName evidence="4">Glutaredoxin</fullName>
    </recommendedName>
</protein>
<evidence type="ECO:0000313" key="3">
    <source>
        <dbReference type="Proteomes" id="UP000016927"/>
    </source>
</evidence>
<feature type="transmembrane region" description="Helical" evidence="1">
    <location>
        <begin position="6"/>
        <end position="23"/>
    </location>
</feature>
<dbReference type="VEuPathDB" id="MicrosporidiaDB:NBO_100g0001"/>
<dbReference type="Gene3D" id="3.40.30.10">
    <property type="entry name" value="Glutaredoxin"/>
    <property type="match status" value="1"/>
</dbReference>